<keyword evidence="2" id="KW-0472">Membrane</keyword>
<reference evidence="6" key="1">
    <citation type="submission" date="2016-10" db="EMBL/GenBank/DDBJ databases">
        <authorList>
            <person name="Varghese N."/>
            <person name="Submissions S."/>
        </authorList>
    </citation>
    <scope>NUCLEOTIDE SEQUENCE [LARGE SCALE GENOMIC DNA]</scope>
    <source>
        <strain evidence="6">CGMCC 1.8946</strain>
    </source>
</reference>
<evidence type="ECO:0000313" key="6">
    <source>
        <dbReference type="Proteomes" id="UP000198601"/>
    </source>
</evidence>
<evidence type="ECO:0000313" key="5">
    <source>
        <dbReference type="EMBL" id="SCW46920.1"/>
    </source>
</evidence>
<evidence type="ECO:0000259" key="4">
    <source>
        <dbReference type="Pfam" id="PF07987"/>
    </source>
</evidence>
<dbReference type="STRING" id="624147.SAMN04487970_1008121"/>
<keyword evidence="2" id="KW-0812">Transmembrane</keyword>
<feature type="compositionally biased region" description="Low complexity" evidence="1">
    <location>
        <begin position="169"/>
        <end position="180"/>
    </location>
</feature>
<sequence length="213" mass="22336">MKKLHFALALGLLASMLGGGFASAHVVVLPKETTQGSYEKFAVRVPTEKDIPTVKIEVKFPLDAVSISSFEPKPGWKYELTKDANNKITGVVWIATGDGLGAKEFGEFYMQGKVADTATTITWKAYQTYKDGSVVEWVGADGADKPASVTKVKEKPAGTGTDSHGHTTAPAAPAANKAASEAPAASQTPLYLSIAGVVLGAAALIVSLMRRKA</sequence>
<feature type="region of interest" description="Disordered" evidence="1">
    <location>
        <begin position="146"/>
        <end position="180"/>
    </location>
</feature>
<feature type="chain" id="PRO_5011442961" evidence="3">
    <location>
        <begin position="25"/>
        <end position="213"/>
    </location>
</feature>
<dbReference type="Proteomes" id="UP000198601">
    <property type="component" value="Unassembled WGS sequence"/>
</dbReference>
<evidence type="ECO:0000256" key="3">
    <source>
        <dbReference type="SAM" id="SignalP"/>
    </source>
</evidence>
<protein>
    <submittedName>
        <fullName evidence="5">Uncharacterized protein YcnI</fullName>
    </submittedName>
</protein>
<dbReference type="InterPro" id="IPR038507">
    <property type="entry name" value="YcnI-like_sf"/>
</dbReference>
<dbReference type="Gene3D" id="2.60.40.2230">
    <property type="entry name" value="Uncharacterised protein YcnI-like PF07987, DUF1775"/>
    <property type="match status" value="1"/>
</dbReference>
<keyword evidence="2" id="KW-1133">Transmembrane helix</keyword>
<dbReference type="RefSeq" id="WP_090669541.1">
    <property type="nucleotide sequence ID" value="NZ_FMTT01000008.1"/>
</dbReference>
<dbReference type="InterPro" id="IPR012533">
    <property type="entry name" value="YcnI-copper_dom"/>
</dbReference>
<dbReference type="EMBL" id="FMTT01000008">
    <property type="protein sequence ID" value="SCW46920.1"/>
    <property type="molecule type" value="Genomic_DNA"/>
</dbReference>
<feature type="domain" description="YncI copper-binding" evidence="4">
    <location>
        <begin position="25"/>
        <end position="145"/>
    </location>
</feature>
<feature type="transmembrane region" description="Helical" evidence="2">
    <location>
        <begin position="190"/>
        <end position="209"/>
    </location>
</feature>
<organism evidence="5 6">
    <name type="scientific">Paenibacillus tianmuensis</name>
    <dbReference type="NCBI Taxonomy" id="624147"/>
    <lineage>
        <taxon>Bacteria</taxon>
        <taxon>Bacillati</taxon>
        <taxon>Bacillota</taxon>
        <taxon>Bacilli</taxon>
        <taxon>Bacillales</taxon>
        <taxon>Paenibacillaceae</taxon>
        <taxon>Paenibacillus</taxon>
    </lineage>
</organism>
<keyword evidence="6" id="KW-1185">Reference proteome</keyword>
<dbReference type="OrthoDB" id="69896at2"/>
<proteinExistence type="predicted"/>
<evidence type="ECO:0000256" key="1">
    <source>
        <dbReference type="SAM" id="MobiDB-lite"/>
    </source>
</evidence>
<name>A0A1G4QQM9_9BACL</name>
<dbReference type="CDD" id="cd08545">
    <property type="entry name" value="YcnI_like"/>
    <property type="match status" value="1"/>
</dbReference>
<accession>A0A1G4QQM9</accession>
<gene>
    <name evidence="5" type="ORF">SAMN04487970_1008121</name>
</gene>
<feature type="signal peptide" evidence="3">
    <location>
        <begin position="1"/>
        <end position="24"/>
    </location>
</feature>
<dbReference type="Pfam" id="PF07987">
    <property type="entry name" value="DUF1775"/>
    <property type="match status" value="1"/>
</dbReference>
<dbReference type="AlphaFoldDB" id="A0A1G4QQM9"/>
<evidence type="ECO:0000256" key="2">
    <source>
        <dbReference type="SAM" id="Phobius"/>
    </source>
</evidence>
<keyword evidence="3" id="KW-0732">Signal</keyword>